<evidence type="ECO:0000256" key="1">
    <source>
        <dbReference type="SAM" id="SignalP"/>
    </source>
</evidence>
<dbReference type="Proteomes" id="UP000053780">
    <property type="component" value="Unassembled WGS sequence"/>
</dbReference>
<sequence>MFIVLTLFIFKIELTYVFDNFNIESEKTKISEIKLQTEQTTSEIKIPNKNNQINLEECLIIDSQNIEIELTEMYEKYNCSNIDDVEISSKNNNLKYYSNYNTEYVQTSINFNCLNILDLNNGCDEIYKNVQLLIESNDFRNLFNIIERDLKNIIFNAIEFLFGNDEVWKKIFLN</sequence>
<feature type="signal peptide" evidence="1">
    <location>
        <begin position="1"/>
        <end position="17"/>
    </location>
</feature>
<keyword evidence="3" id="KW-1185">Reference proteome</keyword>
<dbReference type="HOGENOM" id="CLU_107245_0_0_1"/>
<organism evidence="2 3">
    <name type="scientific">Vairimorpha apis BRL 01</name>
    <dbReference type="NCBI Taxonomy" id="1037528"/>
    <lineage>
        <taxon>Eukaryota</taxon>
        <taxon>Fungi</taxon>
        <taxon>Fungi incertae sedis</taxon>
        <taxon>Microsporidia</taxon>
        <taxon>Nosematidae</taxon>
        <taxon>Vairimorpha</taxon>
    </lineage>
</organism>
<protein>
    <submittedName>
        <fullName evidence="2">Uncharacterized protein</fullName>
    </submittedName>
</protein>
<gene>
    <name evidence="2" type="ORF">NAPIS_ORF00186</name>
</gene>
<dbReference type="EMBL" id="KE646946">
    <property type="protein sequence ID" value="EQB62235.1"/>
    <property type="molecule type" value="Genomic_DNA"/>
</dbReference>
<feature type="chain" id="PRO_5004567808" evidence="1">
    <location>
        <begin position="18"/>
        <end position="174"/>
    </location>
</feature>
<evidence type="ECO:0000313" key="3">
    <source>
        <dbReference type="Proteomes" id="UP000053780"/>
    </source>
</evidence>
<accession>T0MMJ7</accession>
<dbReference type="VEuPathDB" id="MicrosporidiaDB:NAPIS_ORF00186"/>
<name>T0MMJ7_9MICR</name>
<evidence type="ECO:0000313" key="2">
    <source>
        <dbReference type="EMBL" id="EQB62235.1"/>
    </source>
</evidence>
<keyword evidence="1" id="KW-0732">Signal</keyword>
<dbReference type="AlphaFoldDB" id="T0MMJ7"/>
<proteinExistence type="predicted"/>
<reference evidence="2 3" key="1">
    <citation type="journal article" date="2013" name="BMC Genomics">
        <title>Genome sequencing and comparative genomics of honey bee microsporidia, Nosema apis reveal novel insights into host-parasite interactions.</title>
        <authorList>
            <person name="Chen Yp."/>
            <person name="Pettis J.S."/>
            <person name="Zhao Y."/>
            <person name="Liu X."/>
            <person name="Tallon L.J."/>
            <person name="Sadzewicz L.D."/>
            <person name="Li R."/>
            <person name="Zheng H."/>
            <person name="Huang S."/>
            <person name="Zhang X."/>
            <person name="Hamilton M.C."/>
            <person name="Pernal S.F."/>
            <person name="Melathopoulos A.P."/>
            <person name="Yan X."/>
            <person name="Evans J.D."/>
        </authorList>
    </citation>
    <scope>NUCLEOTIDE SEQUENCE [LARGE SCALE GENOMIC DNA]</scope>
    <source>
        <strain evidence="2 3">BRL 01</strain>
    </source>
</reference>